<evidence type="ECO:0000256" key="1">
    <source>
        <dbReference type="SAM" id="MobiDB-lite"/>
    </source>
</evidence>
<protein>
    <submittedName>
        <fullName evidence="2">Uncharacterized protein</fullName>
    </submittedName>
</protein>
<dbReference type="EMBL" id="CAICTM010003325">
    <property type="protein sequence ID" value="CAB9531213.1"/>
    <property type="molecule type" value="Genomic_DNA"/>
</dbReference>
<dbReference type="AlphaFoldDB" id="A0A9N8F231"/>
<comment type="caution">
    <text evidence="2">The sequence shown here is derived from an EMBL/GenBank/DDBJ whole genome shotgun (WGS) entry which is preliminary data.</text>
</comment>
<evidence type="ECO:0000313" key="2">
    <source>
        <dbReference type="EMBL" id="CAB9531213.1"/>
    </source>
</evidence>
<gene>
    <name evidence="2" type="ORF">SEMRO_3327_G346850.1</name>
</gene>
<dbReference type="Proteomes" id="UP001153069">
    <property type="component" value="Unassembled WGS sequence"/>
</dbReference>
<feature type="compositionally biased region" description="Basic and acidic residues" evidence="1">
    <location>
        <begin position="23"/>
        <end position="32"/>
    </location>
</feature>
<accession>A0A9N8F231</accession>
<reference evidence="2" key="1">
    <citation type="submission" date="2020-06" db="EMBL/GenBank/DDBJ databases">
        <authorList>
            <consortium name="Plant Systems Biology data submission"/>
        </authorList>
    </citation>
    <scope>NUCLEOTIDE SEQUENCE</scope>
    <source>
        <strain evidence="2">D6</strain>
    </source>
</reference>
<feature type="region of interest" description="Disordered" evidence="1">
    <location>
        <begin position="1"/>
        <end position="32"/>
    </location>
</feature>
<name>A0A9N8F231_9STRA</name>
<proteinExistence type="predicted"/>
<evidence type="ECO:0000313" key="3">
    <source>
        <dbReference type="Proteomes" id="UP001153069"/>
    </source>
</evidence>
<feature type="non-terminal residue" evidence="2">
    <location>
        <position position="1"/>
    </location>
</feature>
<organism evidence="2 3">
    <name type="scientific">Seminavis robusta</name>
    <dbReference type="NCBI Taxonomy" id="568900"/>
    <lineage>
        <taxon>Eukaryota</taxon>
        <taxon>Sar</taxon>
        <taxon>Stramenopiles</taxon>
        <taxon>Ochrophyta</taxon>
        <taxon>Bacillariophyta</taxon>
        <taxon>Bacillariophyceae</taxon>
        <taxon>Bacillariophycidae</taxon>
        <taxon>Naviculales</taxon>
        <taxon>Naviculaceae</taxon>
        <taxon>Seminavis</taxon>
    </lineage>
</organism>
<sequence length="108" mass="12069">MALAERSSAELSRRRGSLKRRDRSAEKAARAEAAIERKTVNLSDGPMTVAELAEAIDEKPVPVIKFLMTDLGNAMRFDDDDDEFMEEDTALASGFAFEEDENEETLKK</sequence>
<keyword evidence="3" id="KW-1185">Reference proteome</keyword>